<name>A0A5Q2F4J1_9CAUD</name>
<proteinExistence type="predicted"/>
<evidence type="ECO:0000313" key="2">
    <source>
        <dbReference type="Proteomes" id="UP000349651"/>
    </source>
</evidence>
<dbReference type="Proteomes" id="UP000349651">
    <property type="component" value="Segment"/>
</dbReference>
<keyword evidence="2" id="KW-1185">Reference proteome</keyword>
<protein>
    <submittedName>
        <fullName evidence="1">DNA polymerase V</fullName>
    </submittedName>
</protein>
<dbReference type="KEGG" id="vg:77943231"/>
<reference evidence="1 2" key="1">
    <citation type="submission" date="2019-10" db="EMBL/GenBank/DDBJ databases">
        <title>Complete genome sequence of Erwinia phage Midgardsormr38.</title>
        <authorList>
            <person name="Dislers A."/>
            <person name="Zrelovs N."/>
            <person name="Kazaks A."/>
        </authorList>
    </citation>
    <scope>NUCLEOTIDE SEQUENCE [LARGE SCALE GENOMIC DNA]</scope>
</reference>
<dbReference type="GeneID" id="77943231"/>
<evidence type="ECO:0000313" key="1">
    <source>
        <dbReference type="EMBL" id="QGF21990.1"/>
    </source>
</evidence>
<organism evidence="1 2">
    <name type="scientific">Erwinia phage Midgardsormr38</name>
    <dbReference type="NCBI Taxonomy" id="2663326"/>
    <lineage>
        <taxon>Viruses</taxon>
        <taxon>Duplodnaviria</taxon>
        <taxon>Heunggongvirae</taxon>
        <taxon>Uroviricota</taxon>
        <taxon>Caudoviricetes</taxon>
        <taxon>Midgardsormrvirus</taxon>
        <taxon>Midgardsormrvirus midgardsormr38</taxon>
    </lineage>
</organism>
<sequence length="80" mass="9126">MGRRDDIPAAFRASIQIAVNGRRTVTTTDFVAALAKVNYEWSLAEANRWIEHYQSTFKDVSTEEGERRTFLLFNPNNGGF</sequence>
<dbReference type="RefSeq" id="YP_010667119.1">
    <property type="nucleotide sequence ID" value="NC_070949.1"/>
</dbReference>
<dbReference type="EMBL" id="MN602881">
    <property type="protein sequence ID" value="QGF21990.1"/>
    <property type="molecule type" value="Genomic_DNA"/>
</dbReference>
<accession>A0A5Q2F4J1</accession>